<gene>
    <name evidence="2" type="ORF">CDAR_252191</name>
</gene>
<name>A0AAV4QD62_9ARAC</name>
<keyword evidence="3" id="KW-1185">Reference proteome</keyword>
<comment type="caution">
    <text evidence="2">The sequence shown here is derived from an EMBL/GenBank/DDBJ whole genome shotgun (WGS) entry which is preliminary data.</text>
</comment>
<organism evidence="2 3">
    <name type="scientific">Caerostris darwini</name>
    <dbReference type="NCBI Taxonomy" id="1538125"/>
    <lineage>
        <taxon>Eukaryota</taxon>
        <taxon>Metazoa</taxon>
        <taxon>Ecdysozoa</taxon>
        <taxon>Arthropoda</taxon>
        <taxon>Chelicerata</taxon>
        <taxon>Arachnida</taxon>
        <taxon>Araneae</taxon>
        <taxon>Araneomorphae</taxon>
        <taxon>Entelegynae</taxon>
        <taxon>Araneoidea</taxon>
        <taxon>Araneidae</taxon>
        <taxon>Caerostris</taxon>
    </lineage>
</organism>
<accession>A0AAV4QD62</accession>
<dbReference type="Proteomes" id="UP001054837">
    <property type="component" value="Unassembled WGS sequence"/>
</dbReference>
<evidence type="ECO:0000313" key="2">
    <source>
        <dbReference type="EMBL" id="GIY06167.1"/>
    </source>
</evidence>
<evidence type="ECO:0000256" key="1">
    <source>
        <dbReference type="SAM" id="MobiDB-lite"/>
    </source>
</evidence>
<feature type="region of interest" description="Disordered" evidence="1">
    <location>
        <begin position="69"/>
        <end position="92"/>
    </location>
</feature>
<dbReference type="EMBL" id="BPLQ01004179">
    <property type="protein sequence ID" value="GIY06167.1"/>
    <property type="molecule type" value="Genomic_DNA"/>
</dbReference>
<sequence>MQPDVWNVMPPNTPKNTSAHGELVCVVMRARGCVRRRHGSCEIGFASFEEKAAEKAADKINGSETEVFRQNTGTDERNPLRPEKSEWKKKRTRCHISPKITHFAFLH</sequence>
<dbReference type="AlphaFoldDB" id="A0AAV4QD62"/>
<evidence type="ECO:0000313" key="3">
    <source>
        <dbReference type="Proteomes" id="UP001054837"/>
    </source>
</evidence>
<feature type="compositionally biased region" description="Basic and acidic residues" evidence="1">
    <location>
        <begin position="74"/>
        <end position="86"/>
    </location>
</feature>
<proteinExistence type="predicted"/>
<protein>
    <recommendedName>
        <fullName evidence="4">RRM domain-containing protein</fullName>
    </recommendedName>
</protein>
<evidence type="ECO:0008006" key="4">
    <source>
        <dbReference type="Google" id="ProtNLM"/>
    </source>
</evidence>
<reference evidence="2 3" key="1">
    <citation type="submission" date="2021-06" db="EMBL/GenBank/DDBJ databases">
        <title>Caerostris darwini draft genome.</title>
        <authorList>
            <person name="Kono N."/>
            <person name="Arakawa K."/>
        </authorList>
    </citation>
    <scope>NUCLEOTIDE SEQUENCE [LARGE SCALE GENOMIC DNA]</scope>
</reference>